<evidence type="ECO:0000256" key="5">
    <source>
        <dbReference type="ARBA" id="ARBA00055319"/>
    </source>
</evidence>
<evidence type="ECO:0000256" key="6">
    <source>
        <dbReference type="HAMAP-Rule" id="MF_00081"/>
    </source>
</evidence>
<name>A0A177ICH8_9CORY</name>
<dbReference type="SUPFAM" id="SSF55781">
    <property type="entry name" value="GAF domain-like"/>
    <property type="match status" value="1"/>
</dbReference>
<dbReference type="HAMAP" id="MF_00081">
    <property type="entry name" value="HrcA"/>
    <property type="match status" value="1"/>
</dbReference>
<dbReference type="InterPro" id="IPR036388">
    <property type="entry name" value="WH-like_DNA-bd_sf"/>
</dbReference>
<dbReference type="PIRSF" id="PIRSF005485">
    <property type="entry name" value="HrcA"/>
    <property type="match status" value="1"/>
</dbReference>
<dbReference type="Pfam" id="PF01628">
    <property type="entry name" value="HrcA"/>
    <property type="match status" value="1"/>
</dbReference>
<proteinExistence type="inferred from homology"/>
<dbReference type="EMBL" id="LSTQ01000023">
    <property type="protein sequence ID" value="OAH26539.1"/>
    <property type="molecule type" value="Genomic_DNA"/>
</dbReference>
<keyword evidence="4 6" id="KW-0804">Transcription</keyword>
<dbReference type="Proteomes" id="UP000076947">
    <property type="component" value="Unassembled WGS sequence"/>
</dbReference>
<dbReference type="InterPro" id="IPR002571">
    <property type="entry name" value="HrcA"/>
</dbReference>
<dbReference type="GO" id="GO:0045892">
    <property type="term" value="P:negative regulation of DNA-templated transcription"/>
    <property type="evidence" value="ECO:0007669"/>
    <property type="project" value="UniProtKB-UniRule"/>
</dbReference>
<reference evidence="9" key="1">
    <citation type="submission" date="2016-02" db="EMBL/GenBank/DDBJ databases">
        <authorList>
            <person name="Kaur G."/>
            <person name="Nair G.R."/>
            <person name="Mayilraj S."/>
        </authorList>
    </citation>
    <scope>NUCLEOTIDE SEQUENCE [LARGE SCALE GENOMIC DNA]</scope>
    <source>
        <strain evidence="9">GA-15</strain>
    </source>
</reference>
<dbReference type="InterPro" id="IPR029016">
    <property type="entry name" value="GAF-like_dom_sf"/>
</dbReference>
<dbReference type="SUPFAM" id="SSF46785">
    <property type="entry name" value="Winged helix' DNA-binding domain"/>
    <property type="match status" value="1"/>
</dbReference>
<dbReference type="Gene3D" id="3.30.450.40">
    <property type="match status" value="1"/>
</dbReference>
<comment type="similarity">
    <text evidence="6">Belongs to the HrcA family.</text>
</comment>
<sequence length="343" mass="37197">MSSITDARRKEVLRAIVAGFISSQEPVGSKALLERYQLGVSSATIRNDMAVLESEGLITQPHASSGRVPTEKGYRVFVDSLHDLKPLSRPERKAMLTFLDGGVDLQDVLHRAARMLAQITDSAAVVQMPNLRVSTVKHCEVVALSPVRLLVVVITDNGRVEQRNVELDSVMEAEDVLRLRDVLNNALAGKTLAEATAHLDILEEQVALDIRPHLRKAANVLVDTLVEYPAERYLLAGTPNLTRSSITSRGIDLSGILEALEEQVVVLNLLTRVPEVGNISVVIGEEHDDDQLRQASVVTTAYGTDGEVLGGLGVVGPTFMDYSGTMSRVSAVAHYVSDILGHE</sequence>
<dbReference type="OrthoDB" id="9783139at2"/>
<feature type="domain" description="Heat-inducible transcription repressor HrcA C-terminal" evidence="7">
    <location>
        <begin position="106"/>
        <end position="326"/>
    </location>
</feature>
<evidence type="ECO:0000259" key="7">
    <source>
        <dbReference type="Pfam" id="PF01628"/>
    </source>
</evidence>
<dbReference type="InterPro" id="IPR021153">
    <property type="entry name" value="HrcA_C"/>
</dbReference>
<evidence type="ECO:0000256" key="3">
    <source>
        <dbReference type="ARBA" id="ARBA00023016"/>
    </source>
</evidence>
<dbReference type="PANTHER" id="PTHR34824">
    <property type="entry name" value="HEAT-INDUCIBLE TRANSCRIPTION REPRESSOR HRCA"/>
    <property type="match status" value="1"/>
</dbReference>
<dbReference type="Gene3D" id="1.10.10.10">
    <property type="entry name" value="Winged helix-like DNA-binding domain superfamily/Winged helix DNA-binding domain"/>
    <property type="match status" value="1"/>
</dbReference>
<dbReference type="Gene3D" id="3.30.390.60">
    <property type="entry name" value="Heat-inducible transcription repressor hrca homolog, domain 3"/>
    <property type="match status" value="1"/>
</dbReference>
<keyword evidence="2 6" id="KW-0805">Transcription regulation</keyword>
<evidence type="ECO:0000256" key="1">
    <source>
        <dbReference type="ARBA" id="ARBA00022491"/>
    </source>
</evidence>
<comment type="caution">
    <text evidence="8">The sequence shown here is derived from an EMBL/GenBank/DDBJ whole genome shotgun (WGS) entry which is preliminary data.</text>
</comment>
<dbReference type="PANTHER" id="PTHR34824:SF1">
    <property type="entry name" value="HEAT-INDUCIBLE TRANSCRIPTION REPRESSOR HRCA"/>
    <property type="match status" value="1"/>
</dbReference>
<keyword evidence="1 6" id="KW-0678">Repressor</keyword>
<dbReference type="InterPro" id="IPR036390">
    <property type="entry name" value="WH_DNA-bd_sf"/>
</dbReference>
<accession>A0A177ICH8</accession>
<evidence type="ECO:0000256" key="2">
    <source>
        <dbReference type="ARBA" id="ARBA00023015"/>
    </source>
</evidence>
<dbReference type="AlphaFoldDB" id="A0A177ICH8"/>
<protein>
    <recommendedName>
        <fullName evidence="6">Heat-inducible transcription repressor HrcA</fullName>
    </recommendedName>
</protein>
<dbReference type="NCBIfam" id="TIGR00331">
    <property type="entry name" value="hrcA"/>
    <property type="match status" value="1"/>
</dbReference>
<evidence type="ECO:0000313" key="9">
    <source>
        <dbReference type="Proteomes" id="UP000076947"/>
    </source>
</evidence>
<keyword evidence="9" id="KW-1185">Reference proteome</keyword>
<dbReference type="FunFam" id="1.10.10.10:FF:000049">
    <property type="entry name" value="Heat-inducible transcription repressor HrcA"/>
    <property type="match status" value="1"/>
</dbReference>
<evidence type="ECO:0000313" key="8">
    <source>
        <dbReference type="EMBL" id="OAH26539.1"/>
    </source>
</evidence>
<evidence type="ECO:0000256" key="4">
    <source>
        <dbReference type="ARBA" id="ARBA00023163"/>
    </source>
</evidence>
<dbReference type="RefSeq" id="WP_066840024.1">
    <property type="nucleotide sequence ID" value="NZ_LSTQ01000023.1"/>
</dbReference>
<organism evidence="8 9">
    <name type="scientific">Corynebacterium stationis</name>
    <dbReference type="NCBI Taxonomy" id="1705"/>
    <lineage>
        <taxon>Bacteria</taxon>
        <taxon>Bacillati</taxon>
        <taxon>Actinomycetota</taxon>
        <taxon>Actinomycetes</taxon>
        <taxon>Mycobacteriales</taxon>
        <taxon>Corynebacteriaceae</taxon>
        <taxon>Corynebacterium</taxon>
    </lineage>
</organism>
<dbReference type="InterPro" id="IPR023120">
    <property type="entry name" value="WHTH_transcript_rep_HrcA_IDD"/>
</dbReference>
<dbReference type="STRING" id="1705.CA21670_03235"/>
<keyword evidence="3 6" id="KW-0346">Stress response</keyword>
<gene>
    <name evidence="6" type="primary">hrcA</name>
    <name evidence="8" type="ORF">AYJ05_03570</name>
</gene>
<dbReference type="GO" id="GO:0003677">
    <property type="term" value="F:DNA binding"/>
    <property type="evidence" value="ECO:0007669"/>
    <property type="project" value="InterPro"/>
</dbReference>
<comment type="function">
    <text evidence="5 6">Negative regulator of class I heat shock genes (grpE-dnaK-dnaJ and groELS operons). Prevents heat-shock induction of these operons.</text>
</comment>